<dbReference type="Gene3D" id="3.40.718.10">
    <property type="entry name" value="Isopropylmalate Dehydrogenase"/>
    <property type="match status" value="1"/>
</dbReference>
<evidence type="ECO:0000256" key="2">
    <source>
        <dbReference type="ARBA" id="ARBA00023002"/>
    </source>
</evidence>
<evidence type="ECO:0000313" key="4">
    <source>
        <dbReference type="EMBL" id="KWT86951.1"/>
    </source>
</evidence>
<dbReference type="GO" id="GO:0050570">
    <property type="term" value="F:4-hydroxythreonine-4-phosphate dehydrogenase activity"/>
    <property type="evidence" value="ECO:0007669"/>
    <property type="project" value="UniProtKB-EC"/>
</dbReference>
<name>A0ABR5SFX7_9BACT</name>
<dbReference type="Pfam" id="PF04166">
    <property type="entry name" value="PdxA"/>
    <property type="match status" value="1"/>
</dbReference>
<dbReference type="RefSeq" id="WP_236861586.1">
    <property type="nucleotide sequence ID" value="NZ_LNQR01000054.1"/>
</dbReference>
<evidence type="ECO:0000256" key="3">
    <source>
        <dbReference type="ARBA" id="ARBA00023027"/>
    </source>
</evidence>
<keyword evidence="2 4" id="KW-0560">Oxidoreductase</keyword>
<protein>
    <submittedName>
        <fullName evidence="4">4-hydroxythreonine-4-phosphate dehydrogenase</fullName>
        <ecNumber evidence="4">1.1.1.262</ecNumber>
    </submittedName>
</protein>
<dbReference type="NCBIfam" id="TIGR00557">
    <property type="entry name" value="pdxA"/>
    <property type="match status" value="1"/>
</dbReference>
<keyword evidence="1" id="KW-0479">Metal-binding</keyword>
<dbReference type="PANTHER" id="PTHR30004">
    <property type="entry name" value="4-HYDROXYTHREONINE-4-PHOSPHATE DEHYDROGENASE"/>
    <property type="match status" value="1"/>
</dbReference>
<dbReference type="PANTHER" id="PTHR30004:SF6">
    <property type="entry name" value="D-THREONATE 4-PHOSPHATE DEHYDROGENASE"/>
    <property type="match status" value="1"/>
</dbReference>
<proteinExistence type="predicted"/>
<accession>A0ABR5SFX7</accession>
<dbReference type="InterPro" id="IPR005255">
    <property type="entry name" value="PdxA_fam"/>
</dbReference>
<evidence type="ECO:0000256" key="1">
    <source>
        <dbReference type="ARBA" id="ARBA00022723"/>
    </source>
</evidence>
<dbReference type="SUPFAM" id="SSF53659">
    <property type="entry name" value="Isocitrate/Isopropylmalate dehydrogenase-like"/>
    <property type="match status" value="1"/>
</dbReference>
<evidence type="ECO:0000313" key="5">
    <source>
        <dbReference type="Proteomes" id="UP000060487"/>
    </source>
</evidence>
<keyword evidence="5" id="KW-1185">Reference proteome</keyword>
<keyword evidence="3" id="KW-0520">NAD</keyword>
<comment type="caution">
    <text evidence="4">The sequence shown here is derived from an EMBL/GenBank/DDBJ whole genome shotgun (WGS) entry which is preliminary data.</text>
</comment>
<dbReference type="Proteomes" id="UP000060487">
    <property type="component" value="Unassembled WGS sequence"/>
</dbReference>
<dbReference type="EC" id="1.1.1.262" evidence="4"/>
<gene>
    <name evidence="4" type="ORF">ASN18_1423</name>
</gene>
<sequence>MAMISASEKRILVTLGDPAGIGPEAALRAYMQIDGDGAAVVFVGDAEVLREAAALIGIKPAFQVIDSVSDAIFEKGTLNIIDVGAVKGLSWQKCIPTAIGGWASAQYINRAVELILKGEAAALVTAPISKEALKLGGINFPGHTEMLAELSATNDYAMMLVGGQIRVILVTIHTAIRNVPELITRGRVLGAIRHAASAAYMLGIDTPRIAVAGLNPHAGESGMFGMEEAEEITPAVEAARQEGIPVSGPYPPDTIFYKAYKGEVDIVVCMYHDQGLIPLKMAAFQRSVNITVGLPFIRTSPGHGTAYDIAWRGTASGDSTAEAIKMASLLRIPSGARR</sequence>
<organism evidence="4 5">
    <name type="scientific">Candidatus Magnetominusculus xianensis</name>
    <dbReference type="NCBI Taxonomy" id="1748249"/>
    <lineage>
        <taxon>Bacteria</taxon>
        <taxon>Pseudomonadati</taxon>
        <taxon>Nitrospirota</taxon>
        <taxon>Nitrospiria</taxon>
        <taxon>Nitrospirales</taxon>
        <taxon>Nitrospiraceae</taxon>
        <taxon>Candidatus Magnetominusculus</taxon>
    </lineage>
</organism>
<reference evidence="4 5" key="1">
    <citation type="submission" date="2015-11" db="EMBL/GenBank/DDBJ databases">
        <authorList>
            <person name="Lin W."/>
        </authorList>
    </citation>
    <scope>NUCLEOTIDE SEQUENCE [LARGE SCALE GENOMIC DNA]</scope>
    <source>
        <strain evidence="4 5">HCH-1</strain>
    </source>
</reference>
<dbReference type="EMBL" id="LNQR01000054">
    <property type="protein sequence ID" value="KWT86951.1"/>
    <property type="molecule type" value="Genomic_DNA"/>
</dbReference>